<reference evidence="4" key="1">
    <citation type="submission" date="2010-11" db="EMBL/GenBank/DDBJ databases">
        <title>The complete genome of Mahella australiensis DSM 15567.</title>
        <authorList>
            <consortium name="US DOE Joint Genome Institute (JGI-PGF)"/>
            <person name="Lucas S."/>
            <person name="Copeland A."/>
            <person name="Lapidus A."/>
            <person name="Bruce D."/>
            <person name="Goodwin L."/>
            <person name="Pitluck S."/>
            <person name="Kyrpides N."/>
            <person name="Mavromatis K."/>
            <person name="Pagani I."/>
            <person name="Ivanova N."/>
            <person name="Teshima H."/>
            <person name="Brettin T."/>
            <person name="Detter J.C."/>
            <person name="Han C."/>
            <person name="Tapia R."/>
            <person name="Land M."/>
            <person name="Hauser L."/>
            <person name="Markowitz V."/>
            <person name="Cheng J.-F."/>
            <person name="Hugenholtz P."/>
            <person name="Woyke T."/>
            <person name="Wu D."/>
            <person name="Spring S."/>
            <person name="Pukall R."/>
            <person name="Steenblock K."/>
            <person name="Schneider S."/>
            <person name="Klenk H.-P."/>
            <person name="Eisen J.A."/>
        </authorList>
    </citation>
    <scope>NUCLEOTIDE SEQUENCE [LARGE SCALE GENOMIC DNA]</scope>
    <source>
        <strain evidence="4">DSM 15567 / CIP 107919 / 50-1 BON</strain>
    </source>
</reference>
<name>F4A096_MAHA5</name>
<dbReference type="SUPFAM" id="SSF50156">
    <property type="entry name" value="PDZ domain-like"/>
    <property type="match status" value="1"/>
</dbReference>
<feature type="transmembrane region" description="Helical" evidence="1">
    <location>
        <begin position="13"/>
        <end position="32"/>
    </location>
</feature>
<keyword evidence="1" id="KW-0812">Transmembrane</keyword>
<dbReference type="AlphaFoldDB" id="F4A096"/>
<sequence>MLFLDTVNLIFKVFIKSIFNIYFPLVIFILYFQSKRYAELEERVLGAPRASIWHRVINSGLYGLVAGFIGSIVALWIGVSIDEISIMLIWPLALILLLFDPRFVCFSYAGGIIAMISLLFGWPEAYVPGIIALVGILHLMESMLMLMEGDHDPLPMLVQNNRHEVIGAFAIQKFWPLPLAFLIYTDMIVVGQAVDMPSWWPLLKSASGAASFMLIPMIAALGYSDIAITQPVKDRVHASAFRLGLYSLTLLVLSYAASRYKVFAYIGAIAMPVLHELVIKYGVWVQQKGEPIFVAPRRGLMVLDVLPLSPAETMGLKAGDTILSVNGRDVNSEDMLNEILRDYPHFMWVDGVDIKGHTKSCEHRFYPDGISNLGAIIMPKRSAVFINMHDDNDPLRNIMNSSRLS</sequence>
<proteinExistence type="predicted"/>
<dbReference type="Pfam" id="PF17820">
    <property type="entry name" value="PDZ_6"/>
    <property type="match status" value="1"/>
</dbReference>
<feature type="transmembrane region" description="Helical" evidence="1">
    <location>
        <begin position="263"/>
        <end position="283"/>
    </location>
</feature>
<dbReference type="Gene3D" id="2.30.42.10">
    <property type="match status" value="1"/>
</dbReference>
<dbReference type="eggNOG" id="COG0265">
    <property type="taxonomic scope" value="Bacteria"/>
</dbReference>
<dbReference type="STRING" id="697281.Mahau_1749"/>
<dbReference type="OrthoDB" id="198399at2"/>
<feature type="transmembrane region" description="Helical" evidence="1">
    <location>
        <begin position="206"/>
        <end position="228"/>
    </location>
</feature>
<feature type="transmembrane region" description="Helical" evidence="1">
    <location>
        <begin position="52"/>
        <end position="78"/>
    </location>
</feature>
<dbReference type="HOGENOM" id="CLU_051142_0_0_9"/>
<evidence type="ECO:0000256" key="1">
    <source>
        <dbReference type="SAM" id="Phobius"/>
    </source>
</evidence>
<evidence type="ECO:0000259" key="2">
    <source>
        <dbReference type="PROSITE" id="PS50106"/>
    </source>
</evidence>
<feature type="transmembrane region" description="Helical" evidence="1">
    <location>
        <begin position="129"/>
        <end position="147"/>
    </location>
</feature>
<dbReference type="InterPro" id="IPR001478">
    <property type="entry name" value="PDZ"/>
</dbReference>
<evidence type="ECO:0000313" key="4">
    <source>
        <dbReference type="Proteomes" id="UP000008457"/>
    </source>
</evidence>
<accession>F4A096</accession>
<dbReference type="InterPro" id="IPR041489">
    <property type="entry name" value="PDZ_6"/>
</dbReference>
<dbReference type="KEGG" id="mas:Mahau_1749"/>
<feature type="domain" description="PDZ" evidence="2">
    <location>
        <begin position="299"/>
        <end position="332"/>
    </location>
</feature>
<protein>
    <submittedName>
        <fullName evidence="3">PDZ/DHR/GLGF domain protein</fullName>
    </submittedName>
</protein>
<dbReference type="Proteomes" id="UP000008457">
    <property type="component" value="Chromosome"/>
</dbReference>
<gene>
    <name evidence="3" type="ordered locus">Mahau_1749</name>
</gene>
<dbReference type="RefSeq" id="WP_013781358.1">
    <property type="nucleotide sequence ID" value="NC_015520.1"/>
</dbReference>
<keyword evidence="4" id="KW-1185">Reference proteome</keyword>
<dbReference type="InterPro" id="IPR036034">
    <property type="entry name" value="PDZ_sf"/>
</dbReference>
<dbReference type="PROSITE" id="PS50106">
    <property type="entry name" value="PDZ"/>
    <property type="match status" value="1"/>
</dbReference>
<keyword evidence="1" id="KW-1133">Transmembrane helix</keyword>
<keyword evidence="1" id="KW-0472">Membrane</keyword>
<feature type="transmembrane region" description="Helical" evidence="1">
    <location>
        <begin position="240"/>
        <end position="257"/>
    </location>
</feature>
<feature type="transmembrane region" description="Helical" evidence="1">
    <location>
        <begin position="84"/>
        <end position="99"/>
    </location>
</feature>
<dbReference type="EMBL" id="CP002360">
    <property type="protein sequence ID" value="AEE96930.1"/>
    <property type="molecule type" value="Genomic_DNA"/>
</dbReference>
<reference evidence="3 4" key="2">
    <citation type="journal article" date="2011" name="Stand. Genomic Sci.">
        <title>Complete genome sequence of Mahella australiensis type strain (50-1 BON).</title>
        <authorList>
            <person name="Sikorski J."/>
            <person name="Teshima H."/>
            <person name="Nolan M."/>
            <person name="Lucas S."/>
            <person name="Hammon N."/>
            <person name="Deshpande S."/>
            <person name="Cheng J.F."/>
            <person name="Pitluck S."/>
            <person name="Liolios K."/>
            <person name="Pagani I."/>
            <person name="Ivanova N."/>
            <person name="Huntemann M."/>
            <person name="Mavromatis K."/>
            <person name="Ovchinikova G."/>
            <person name="Pati A."/>
            <person name="Tapia R."/>
            <person name="Han C."/>
            <person name="Goodwin L."/>
            <person name="Chen A."/>
            <person name="Palaniappan K."/>
            <person name="Land M."/>
            <person name="Hauser L."/>
            <person name="Ngatchou-Djao O.D."/>
            <person name="Rohde M."/>
            <person name="Pukall R."/>
            <person name="Spring S."/>
            <person name="Abt B."/>
            <person name="Goker M."/>
            <person name="Detter J.C."/>
            <person name="Woyke T."/>
            <person name="Bristow J."/>
            <person name="Markowitz V."/>
            <person name="Hugenholtz P."/>
            <person name="Eisen J.A."/>
            <person name="Kyrpides N.C."/>
            <person name="Klenk H.P."/>
            <person name="Lapidus A."/>
        </authorList>
    </citation>
    <scope>NUCLEOTIDE SEQUENCE [LARGE SCALE GENOMIC DNA]</scope>
    <source>
        <strain evidence="4">DSM 15567 / CIP 107919 / 50-1 BON</strain>
    </source>
</reference>
<organism evidence="3 4">
    <name type="scientific">Mahella australiensis (strain DSM 15567 / CIP 107919 / 50-1 BON)</name>
    <dbReference type="NCBI Taxonomy" id="697281"/>
    <lineage>
        <taxon>Bacteria</taxon>
        <taxon>Bacillati</taxon>
        <taxon>Bacillota</taxon>
        <taxon>Clostridia</taxon>
        <taxon>Thermoanaerobacterales</taxon>
        <taxon>Thermoanaerobacterales Family IV. Incertae Sedis</taxon>
        <taxon>Mahella</taxon>
    </lineage>
</organism>
<evidence type="ECO:0000313" key="3">
    <source>
        <dbReference type="EMBL" id="AEE96930.1"/>
    </source>
</evidence>